<dbReference type="AlphaFoldDB" id="A0A3G8LVJ3"/>
<dbReference type="OrthoDB" id="6245578at2"/>
<reference evidence="2" key="1">
    <citation type="submission" date="2018-11" db="EMBL/GenBank/DDBJ databases">
        <title>Shewanella sp. M2.</title>
        <authorList>
            <person name="Hwang Y.J."/>
            <person name="Hwang C.Y."/>
        </authorList>
    </citation>
    <scope>NUCLEOTIDE SEQUENCE [LARGE SCALE GENOMIC DNA]</scope>
    <source>
        <strain evidence="2">LMG 19866</strain>
    </source>
</reference>
<dbReference type="RefSeq" id="WP_124731075.1">
    <property type="nucleotide sequence ID" value="NZ_CBCSKC010000048.1"/>
</dbReference>
<evidence type="ECO:0000313" key="1">
    <source>
        <dbReference type="EMBL" id="AZG73527.1"/>
    </source>
</evidence>
<sequence>MREIRAFYSIVNYSFNAKGRRTGKASLIHSLRLSSPSMSGLTYLGKMSKLFRTRDELAVEWDVALSAANLIDTDEGIVPLDSFSQEQREQILFDVMGDTTKSAGSYAEKSKIKSKALYKIKQWLENENVSGTFSLLMKSYIESNEFININEVKDTLNQLDIPRKKQKIAQITKYIKAHNALIDKPKTLNSTNFEEVLFKIPVNHCVGTDIISNTEMMSTMKLFLQTFYSEYPIKLMVLHHDERLPNENTGGHVHAFISGKNSLTGEYDLRLSQIKRVNEFLIKRGDTSDCLDETGRLRYIDASSVTSYMQQMFYEFINADLFNKKDLNVEFSPASERNSELRKQMNAEARLPKYQRQFNYYNRTIEWQQQQVTVLKETWNSITYNISTSVEEQDKLKAKNIEYIEENRKLKIDNDSIKSEIFQGQQLARDLTVDIQHKKSEKVKLNQTLDGMKKQVNELGNIISQKRALIDSLAEMTLQKLLPLSQILERMFKRLHVYNNSDARGFLGLIVDAFNDKLSPQHRDISIDIAKLTKDSELESALKRKNQKLTKDEFDLD</sequence>
<dbReference type="Proteomes" id="UP000278035">
    <property type="component" value="Chromosome"/>
</dbReference>
<gene>
    <name evidence="1" type="ORF">EGC82_12605</name>
</gene>
<name>A0A3G8LVJ3_9GAMM</name>
<evidence type="ECO:0000313" key="2">
    <source>
        <dbReference type="Proteomes" id="UP000278035"/>
    </source>
</evidence>
<accession>A0A3G8LVJ3</accession>
<keyword evidence="2" id="KW-1185">Reference proteome</keyword>
<dbReference type="EMBL" id="CP034015">
    <property type="protein sequence ID" value="AZG73527.1"/>
    <property type="molecule type" value="Genomic_DNA"/>
</dbReference>
<dbReference type="KEGG" id="slj:EGC82_12605"/>
<protein>
    <submittedName>
        <fullName evidence="1">Uncharacterized protein</fullName>
    </submittedName>
</protein>
<proteinExistence type="predicted"/>
<organism evidence="1 2">
    <name type="scientific">Shewanella livingstonensis</name>
    <dbReference type="NCBI Taxonomy" id="150120"/>
    <lineage>
        <taxon>Bacteria</taxon>
        <taxon>Pseudomonadati</taxon>
        <taxon>Pseudomonadota</taxon>
        <taxon>Gammaproteobacteria</taxon>
        <taxon>Alteromonadales</taxon>
        <taxon>Shewanellaceae</taxon>
        <taxon>Shewanella</taxon>
    </lineage>
</organism>